<keyword evidence="3" id="KW-1185">Reference proteome</keyword>
<accession>A0ABQ7H2L3</accession>
<sequence length="243" mass="27078">MSSSRIQQWQGMPITGMWSKAAAAASAAAMVAGLVYLWKKQKRHSQRAPGPPGWPLIGHLPAMVRPDVHRILTQWANEYGGIYRLNVAGTMHVISDAKIANLVLTTRGEGKFLKSRMYDNTLELSWGIPSMFSTRVEDEKYQAWRKLILQCFSNENLKVILPIVRSCASNLVARWQDAQSGGTAVDLEDWLPRCFLDIICEAGFGLPGTAVLEGPNEFLHVVHDAFAEVTPTLFNPLLSLLYR</sequence>
<reference evidence="2" key="1">
    <citation type="submission" date="2017-08" db="EMBL/GenBank/DDBJ databases">
        <authorList>
            <person name="Polle J.E."/>
            <person name="Barry K."/>
            <person name="Cushman J."/>
            <person name="Schmutz J."/>
            <person name="Tran D."/>
            <person name="Hathwaick L.T."/>
            <person name="Yim W.C."/>
            <person name="Jenkins J."/>
            <person name="Mckie-Krisberg Z.M."/>
            <person name="Prochnik S."/>
            <person name="Lindquist E."/>
            <person name="Dockter R.B."/>
            <person name="Adam C."/>
            <person name="Molina H."/>
            <person name="Bunkerborg J."/>
            <person name="Jin E."/>
            <person name="Buchheim M."/>
            <person name="Magnuson J."/>
        </authorList>
    </citation>
    <scope>NUCLEOTIDE SEQUENCE</scope>
    <source>
        <strain evidence="2">CCAP 19/18</strain>
    </source>
</reference>
<organism evidence="2 3">
    <name type="scientific">Dunaliella salina</name>
    <name type="common">Green alga</name>
    <name type="synonym">Protococcus salinus</name>
    <dbReference type="NCBI Taxonomy" id="3046"/>
    <lineage>
        <taxon>Eukaryota</taxon>
        <taxon>Viridiplantae</taxon>
        <taxon>Chlorophyta</taxon>
        <taxon>core chlorophytes</taxon>
        <taxon>Chlorophyceae</taxon>
        <taxon>CS clade</taxon>
        <taxon>Chlamydomonadales</taxon>
        <taxon>Dunaliellaceae</taxon>
        <taxon>Dunaliella</taxon>
    </lineage>
</organism>
<feature type="transmembrane region" description="Helical" evidence="1">
    <location>
        <begin position="20"/>
        <end position="38"/>
    </location>
</feature>
<dbReference type="InterPro" id="IPR036396">
    <property type="entry name" value="Cyt_P450_sf"/>
</dbReference>
<dbReference type="InterPro" id="IPR001128">
    <property type="entry name" value="Cyt_P450"/>
</dbReference>
<comment type="caution">
    <text evidence="2">The sequence shown here is derived from an EMBL/GenBank/DDBJ whole genome shotgun (WGS) entry which is preliminary data.</text>
</comment>
<dbReference type="SUPFAM" id="SSF48264">
    <property type="entry name" value="Cytochrome P450"/>
    <property type="match status" value="1"/>
</dbReference>
<dbReference type="Proteomes" id="UP000815325">
    <property type="component" value="Unassembled WGS sequence"/>
</dbReference>
<keyword evidence="1" id="KW-0812">Transmembrane</keyword>
<keyword evidence="1" id="KW-0472">Membrane</keyword>
<evidence type="ECO:0000313" key="3">
    <source>
        <dbReference type="Proteomes" id="UP000815325"/>
    </source>
</evidence>
<protein>
    <submittedName>
        <fullName evidence="2">Cytochrome P450</fullName>
    </submittedName>
</protein>
<gene>
    <name evidence="2" type="ORF">DUNSADRAFT_14274</name>
</gene>
<keyword evidence="1" id="KW-1133">Transmembrane helix</keyword>
<dbReference type="Pfam" id="PF00067">
    <property type="entry name" value="p450"/>
    <property type="match status" value="1"/>
</dbReference>
<dbReference type="PANTHER" id="PTHR24301">
    <property type="entry name" value="THROMBOXANE-A SYNTHASE"/>
    <property type="match status" value="1"/>
</dbReference>
<dbReference type="EMBL" id="MU069494">
    <property type="protein sequence ID" value="KAF5841099.1"/>
    <property type="molecule type" value="Genomic_DNA"/>
</dbReference>
<name>A0ABQ7H2L3_DUNSA</name>
<evidence type="ECO:0000313" key="2">
    <source>
        <dbReference type="EMBL" id="KAF5841099.1"/>
    </source>
</evidence>
<evidence type="ECO:0000256" key="1">
    <source>
        <dbReference type="SAM" id="Phobius"/>
    </source>
</evidence>
<dbReference type="PANTHER" id="PTHR24301:SF2">
    <property type="entry name" value="THROMBOXANE-A SYNTHASE"/>
    <property type="match status" value="1"/>
</dbReference>
<proteinExistence type="predicted"/>
<dbReference type="Gene3D" id="1.10.630.10">
    <property type="entry name" value="Cytochrome P450"/>
    <property type="match status" value="1"/>
</dbReference>